<dbReference type="AlphaFoldDB" id="A0A174N7P1"/>
<accession>A0A174N7P1</accession>
<evidence type="ECO:0000313" key="1">
    <source>
        <dbReference type="EMBL" id="CUP44772.1"/>
    </source>
</evidence>
<gene>
    <name evidence="1" type="ORF">ERS852480_03351</name>
</gene>
<name>A0A174N7P1_9FIRM</name>
<reference evidence="1 2" key="1">
    <citation type="submission" date="2015-09" db="EMBL/GenBank/DDBJ databases">
        <authorList>
            <consortium name="Pathogen Informatics"/>
        </authorList>
    </citation>
    <scope>NUCLEOTIDE SEQUENCE [LARGE SCALE GENOMIC DNA]</scope>
    <source>
        <strain evidence="1 2">2789STDY5834865</strain>
    </source>
</reference>
<sequence>MLFFSGQHRTDFCFTVPGPQLVIHAGYILPAGCFEPDRFPAPGYFTAHFRKQLQQRIKVRRFLLQRTVNHHPQLLPMGGLGLIVQPFVVAFSVGLGILHNGQSVLDTDGIAQAPDGSGAAPKVAEFSVTIRIDRRPDDVIMNVRFVYVSADHKGVIALGEPLGKFHAQAVGFLRCNLTGFERLAHMVSDHIIHSAHPPGGGDILPLRQQKLGIGGSAVTAIAGNQFPVVSLLRICHIINDVADCLTFGAALADMQRHDACGCHRGSLLLQ</sequence>
<proteinExistence type="predicted"/>
<dbReference type="Proteomes" id="UP000095512">
    <property type="component" value="Unassembled WGS sequence"/>
</dbReference>
<organism evidence="1 2">
    <name type="scientific">Enterocloster clostridioformis</name>
    <dbReference type="NCBI Taxonomy" id="1531"/>
    <lineage>
        <taxon>Bacteria</taxon>
        <taxon>Bacillati</taxon>
        <taxon>Bacillota</taxon>
        <taxon>Clostridia</taxon>
        <taxon>Lachnospirales</taxon>
        <taxon>Lachnospiraceae</taxon>
        <taxon>Enterocloster</taxon>
    </lineage>
</organism>
<protein>
    <submittedName>
        <fullName evidence="1">Uncharacterized protein</fullName>
    </submittedName>
</protein>
<evidence type="ECO:0000313" key="2">
    <source>
        <dbReference type="Proteomes" id="UP000095512"/>
    </source>
</evidence>
<dbReference type="EMBL" id="CZAB01000034">
    <property type="protein sequence ID" value="CUP44772.1"/>
    <property type="molecule type" value="Genomic_DNA"/>
</dbReference>